<dbReference type="AlphaFoldDB" id="W2GM32"/>
<organism evidence="2">
    <name type="scientific">Phytophthora nicotianae</name>
    <name type="common">Potato buckeye rot agent</name>
    <name type="synonym">Phytophthora parasitica</name>
    <dbReference type="NCBI Taxonomy" id="4792"/>
    <lineage>
        <taxon>Eukaryota</taxon>
        <taxon>Sar</taxon>
        <taxon>Stramenopiles</taxon>
        <taxon>Oomycota</taxon>
        <taxon>Peronosporomycetes</taxon>
        <taxon>Peronosporales</taxon>
        <taxon>Peronosporaceae</taxon>
        <taxon>Phytophthora</taxon>
    </lineage>
</organism>
<reference evidence="2" key="2">
    <citation type="submission" date="2013-11" db="EMBL/GenBank/DDBJ databases">
        <title>The Genome Sequence of Phytophthora parasitica CJ02B3.</title>
        <authorList>
            <consortium name="The Broad Institute Genomics Platform"/>
            <person name="Russ C."/>
            <person name="Tyler B."/>
            <person name="Panabieres F."/>
            <person name="Shan W."/>
            <person name="Tripathy S."/>
            <person name="Grunwald N."/>
            <person name="Machado M."/>
            <person name="Johnson C.S."/>
            <person name="Arredondo F."/>
            <person name="Hong C."/>
            <person name="Coffey M."/>
            <person name="Young S.K."/>
            <person name="Zeng Q."/>
            <person name="Gargeya S."/>
            <person name="Fitzgerald M."/>
            <person name="Abouelleil A."/>
            <person name="Alvarado L."/>
            <person name="Chapman S.B."/>
            <person name="Gainer-Dewar J."/>
            <person name="Goldberg J."/>
            <person name="Griggs A."/>
            <person name="Gujja S."/>
            <person name="Hansen M."/>
            <person name="Howarth C."/>
            <person name="Imamovic A."/>
            <person name="Ireland A."/>
            <person name="Larimer J."/>
            <person name="McCowan C."/>
            <person name="Murphy C."/>
            <person name="Pearson M."/>
            <person name="Poon T.W."/>
            <person name="Priest M."/>
            <person name="Roberts A."/>
            <person name="Saif S."/>
            <person name="Shea T."/>
            <person name="Sykes S."/>
            <person name="Wortman J."/>
            <person name="Nusbaum C."/>
            <person name="Birren B."/>
        </authorList>
    </citation>
    <scope>NUCLEOTIDE SEQUENCE [LARGE SCALE GENOMIC DNA]</scope>
    <source>
        <strain evidence="2">CJ02B3</strain>
    </source>
</reference>
<reference evidence="4" key="1">
    <citation type="submission" date="2013-11" db="EMBL/GenBank/DDBJ databases">
        <title>The Genome Sequence of Phytophthora parasitica CHvinca01.</title>
        <authorList>
            <consortium name="The Broad Institute Genomics Platform"/>
            <person name="Russ C."/>
            <person name="Tyler B."/>
            <person name="Panabieres F."/>
            <person name="Shan W."/>
            <person name="Tripathy S."/>
            <person name="Grunwald N."/>
            <person name="Machado M."/>
            <person name="Johnson C.S."/>
            <person name="Arredondo F."/>
            <person name="Hong C."/>
            <person name="Coffey M."/>
            <person name="Young S.K."/>
            <person name="Zeng Q."/>
            <person name="Gargeya S."/>
            <person name="Fitzgerald M."/>
            <person name="Abouelleil A."/>
            <person name="Alvarado L."/>
            <person name="Chapman S.B."/>
            <person name="Gainer-Dewar J."/>
            <person name="Goldberg J."/>
            <person name="Griggs A."/>
            <person name="Gujja S."/>
            <person name="Hansen M."/>
            <person name="Howarth C."/>
            <person name="Imamovic A."/>
            <person name="Ireland A."/>
            <person name="Larimer J."/>
            <person name="McCowan C."/>
            <person name="Murphy C."/>
            <person name="Pearson M."/>
            <person name="Poon T.W."/>
            <person name="Priest M."/>
            <person name="Roberts A."/>
            <person name="Saif S."/>
            <person name="Shea T."/>
            <person name="Sykes S."/>
            <person name="Wortman J."/>
            <person name="Nusbaum C."/>
            <person name="Birren B."/>
        </authorList>
    </citation>
    <scope>NUCLEOTIDE SEQUENCE [LARGE SCALE GENOMIC DNA]</scope>
    <source>
        <strain evidence="4">CHvinca01</strain>
    </source>
</reference>
<proteinExistence type="predicted"/>
<dbReference type="Proteomes" id="UP000053236">
    <property type="component" value="Unassembled WGS sequence"/>
</dbReference>
<evidence type="ECO:0000313" key="3">
    <source>
        <dbReference type="EMBL" id="ETL36726.1"/>
    </source>
</evidence>
<dbReference type="Proteomes" id="UP000053864">
    <property type="component" value="Unassembled WGS sequence"/>
</dbReference>
<keyword evidence="1" id="KW-0732">Signal</keyword>
<evidence type="ECO:0000313" key="4">
    <source>
        <dbReference type="EMBL" id="ETL89912.1"/>
    </source>
</evidence>
<evidence type="ECO:0000256" key="1">
    <source>
        <dbReference type="SAM" id="SignalP"/>
    </source>
</evidence>
<reference evidence="3" key="3">
    <citation type="submission" date="2013-11" db="EMBL/GenBank/DDBJ databases">
        <title>The Genome Sequence of Phytophthora parasitica CJ05E6.</title>
        <authorList>
            <consortium name="The Broad Institute Genomics Platform"/>
            <person name="Russ C."/>
            <person name="Tyler B."/>
            <person name="Panabieres F."/>
            <person name="Shan W."/>
            <person name="Tripathy S."/>
            <person name="Grunwald N."/>
            <person name="Machado M."/>
            <person name="Johnson C.S."/>
            <person name="Arredondo F."/>
            <person name="Hong C."/>
            <person name="Coffey M."/>
            <person name="Young S.K."/>
            <person name="Zeng Q."/>
            <person name="Gargeya S."/>
            <person name="Fitzgerald M."/>
            <person name="Abouelleil A."/>
            <person name="Alvarado L."/>
            <person name="Chapman S.B."/>
            <person name="Gainer-Dewar J."/>
            <person name="Goldberg J."/>
            <person name="Griggs A."/>
            <person name="Gujja S."/>
            <person name="Hansen M."/>
            <person name="Howarth C."/>
            <person name="Imamovic A."/>
            <person name="Ireland A."/>
            <person name="Larimer J."/>
            <person name="McCowan C."/>
            <person name="Murphy C."/>
            <person name="Pearson M."/>
            <person name="Poon T.W."/>
            <person name="Priest M."/>
            <person name="Roberts A."/>
            <person name="Saif S."/>
            <person name="Shea T."/>
            <person name="Sykes S."/>
            <person name="Wortman J."/>
            <person name="Nusbaum C."/>
            <person name="Birren B."/>
        </authorList>
    </citation>
    <scope>NUCLEOTIDE SEQUENCE [LARGE SCALE GENOMIC DNA]</scope>
    <source>
        <strain evidence="3">CJ05E6</strain>
    </source>
</reference>
<feature type="signal peptide" evidence="1">
    <location>
        <begin position="1"/>
        <end position="19"/>
    </location>
</feature>
<dbReference type="EMBL" id="KI673697">
    <property type="protein sequence ID" value="ETL36726.1"/>
    <property type="molecule type" value="Genomic_DNA"/>
</dbReference>
<dbReference type="EMBL" id="KI680424">
    <property type="protein sequence ID" value="ETL89912.1"/>
    <property type="molecule type" value="Genomic_DNA"/>
</dbReference>
<dbReference type="EMBL" id="KI687019">
    <property type="protein sequence ID" value="ETK83321.1"/>
    <property type="molecule type" value="Genomic_DNA"/>
</dbReference>
<dbReference type="VEuPathDB" id="FungiDB:PPTG_12944"/>
<evidence type="ECO:0000313" key="2">
    <source>
        <dbReference type="EMBL" id="ETK83321.1"/>
    </source>
</evidence>
<protein>
    <submittedName>
        <fullName evidence="2">Uncharacterized protein</fullName>
    </submittedName>
</protein>
<name>W2GM32_PHYNI</name>
<feature type="chain" id="PRO_5014314870" evidence="1">
    <location>
        <begin position="20"/>
        <end position="137"/>
    </location>
</feature>
<gene>
    <name evidence="2" type="ORF">L915_11437</name>
    <name evidence="3" type="ORF">L916_11342</name>
    <name evidence="4" type="ORF">L917_11233</name>
</gene>
<accession>W2GM32</accession>
<dbReference type="Proteomes" id="UP000054423">
    <property type="component" value="Unassembled WGS sequence"/>
</dbReference>
<sequence length="137" mass="15099">MKFISLLSVVTTVVATASAGSSVNLRKPEYDPKSLSSSGSDDCPQKCYVKKYHGVVHDQKCLVRLVGCVDDPKLTVSRLIDIFAEADSFEATYNMDDSGSYKYVNLENVLLPEGMTINGHPVAMEENFQDYLKKALP</sequence>